<feature type="transmembrane region" description="Helical" evidence="10">
    <location>
        <begin position="48"/>
        <end position="69"/>
    </location>
</feature>
<dbReference type="PANTHER" id="PTHR12468">
    <property type="entry name" value="GPI MANNOSYLTRANSFERASE 2"/>
    <property type="match status" value="1"/>
</dbReference>
<evidence type="ECO:0000313" key="11">
    <source>
        <dbReference type="EMBL" id="GAA2576241.1"/>
    </source>
</evidence>
<reference evidence="12" key="1">
    <citation type="journal article" date="2019" name="Int. J. Syst. Evol. Microbiol.">
        <title>The Global Catalogue of Microorganisms (GCM) 10K type strain sequencing project: providing services to taxonomists for standard genome sequencing and annotation.</title>
        <authorList>
            <consortium name="The Broad Institute Genomics Platform"/>
            <consortium name="The Broad Institute Genome Sequencing Center for Infectious Disease"/>
            <person name="Wu L."/>
            <person name="Ma J."/>
        </authorList>
    </citation>
    <scope>NUCLEOTIDE SEQUENCE [LARGE SCALE GENOMIC DNA]</scope>
    <source>
        <strain evidence="12">JCM 6833</strain>
    </source>
</reference>
<dbReference type="RefSeq" id="WP_344537373.1">
    <property type="nucleotide sequence ID" value="NZ_BAAATD010000001.1"/>
</dbReference>
<keyword evidence="7" id="KW-0256">Endoplasmic reticulum</keyword>
<organism evidence="11 12">
    <name type="scientific">Actinomadura fulvescens</name>
    <dbReference type="NCBI Taxonomy" id="46160"/>
    <lineage>
        <taxon>Bacteria</taxon>
        <taxon>Bacillati</taxon>
        <taxon>Actinomycetota</taxon>
        <taxon>Actinomycetes</taxon>
        <taxon>Streptosporangiales</taxon>
        <taxon>Thermomonosporaceae</taxon>
        <taxon>Actinomadura</taxon>
    </lineage>
</organism>
<sequence>MVLHGSRETRLDVFRHEPDLDLDGYRPLPEHVETEADRRSRIGFGDALPALALYAVVRAVGVYVLWAWGASRDKALVDLLGRSWDSNWFLAIAQSGYDYGDTERSNLAFFPLYPLLLKGTDTVLPLDGAEAGILVAWLAALAAAWGLFAVGTHVHDRRTGIMLAVLWGVIPHGITQSMAYTEGLFTALAAWALYAVLARQWLVAGVLCLVAGLSRPTASALIGAVCLAALVALIRRRDGWRPAFALLVGPLGWLAYLAWVGQRVGRPDAWFQIQGEQWGTTFDGGFYTFNKAREVLSRASELENYVVTFVLLVAVALFVMSLIDRQPWPLLVYSALMLITSLGGENYYHSKARYIVPAFALLLPAAVGLSRAHLGKAVVTLTTVCLVSAFMGGYLLLVWKHSP</sequence>
<feature type="transmembrane region" description="Helical" evidence="10">
    <location>
        <begin position="131"/>
        <end position="150"/>
    </location>
</feature>
<name>A0ABP6BL79_9ACTN</name>
<comment type="caution">
    <text evidence="11">The sequence shown here is derived from an EMBL/GenBank/DDBJ whole genome shotgun (WGS) entry which is preliminary data.</text>
</comment>
<evidence type="ECO:0000256" key="7">
    <source>
        <dbReference type="ARBA" id="ARBA00022824"/>
    </source>
</evidence>
<keyword evidence="5" id="KW-0808">Transferase</keyword>
<dbReference type="Pfam" id="PF04188">
    <property type="entry name" value="Mannosyl_trans2"/>
    <property type="match status" value="1"/>
</dbReference>
<evidence type="ECO:0000256" key="5">
    <source>
        <dbReference type="ARBA" id="ARBA00022679"/>
    </source>
</evidence>
<evidence type="ECO:0000256" key="6">
    <source>
        <dbReference type="ARBA" id="ARBA00022692"/>
    </source>
</evidence>
<evidence type="ECO:0000256" key="10">
    <source>
        <dbReference type="SAM" id="Phobius"/>
    </source>
</evidence>
<evidence type="ECO:0000256" key="3">
    <source>
        <dbReference type="ARBA" id="ARBA00022502"/>
    </source>
</evidence>
<evidence type="ECO:0000256" key="8">
    <source>
        <dbReference type="ARBA" id="ARBA00022989"/>
    </source>
</evidence>
<evidence type="ECO:0000256" key="2">
    <source>
        <dbReference type="ARBA" id="ARBA00004687"/>
    </source>
</evidence>
<feature type="transmembrane region" description="Helical" evidence="10">
    <location>
        <begin position="201"/>
        <end position="231"/>
    </location>
</feature>
<evidence type="ECO:0000256" key="9">
    <source>
        <dbReference type="ARBA" id="ARBA00023136"/>
    </source>
</evidence>
<keyword evidence="12" id="KW-1185">Reference proteome</keyword>
<dbReference type="EMBL" id="BAAATD010000001">
    <property type="protein sequence ID" value="GAA2576241.1"/>
    <property type="molecule type" value="Genomic_DNA"/>
</dbReference>
<feature type="transmembrane region" description="Helical" evidence="10">
    <location>
        <begin position="330"/>
        <end position="348"/>
    </location>
</feature>
<comment type="subcellular location">
    <subcellularLocation>
        <location evidence="1">Endoplasmic reticulum membrane</location>
        <topology evidence="1">Multi-pass membrane protein</topology>
    </subcellularLocation>
</comment>
<evidence type="ECO:0000256" key="1">
    <source>
        <dbReference type="ARBA" id="ARBA00004477"/>
    </source>
</evidence>
<feature type="transmembrane region" description="Helical" evidence="10">
    <location>
        <begin position="305"/>
        <end position="323"/>
    </location>
</feature>
<protein>
    <submittedName>
        <fullName evidence="11">Glycosyltransferase family 39 protein</fullName>
    </submittedName>
</protein>
<keyword evidence="6 10" id="KW-0812">Transmembrane</keyword>
<feature type="transmembrane region" description="Helical" evidence="10">
    <location>
        <begin position="354"/>
        <end position="370"/>
    </location>
</feature>
<evidence type="ECO:0000313" key="12">
    <source>
        <dbReference type="Proteomes" id="UP001501509"/>
    </source>
</evidence>
<dbReference type="InterPro" id="IPR007315">
    <property type="entry name" value="PIG-V/Gpi18"/>
</dbReference>
<feature type="transmembrane region" description="Helical" evidence="10">
    <location>
        <begin position="243"/>
        <end position="261"/>
    </location>
</feature>
<proteinExistence type="predicted"/>
<keyword evidence="4" id="KW-0328">Glycosyltransferase</keyword>
<keyword evidence="3" id="KW-0337">GPI-anchor biosynthesis</keyword>
<comment type="pathway">
    <text evidence="2">Glycolipid biosynthesis; glycosylphosphatidylinositol-anchor biosynthesis.</text>
</comment>
<keyword evidence="8 10" id="KW-1133">Transmembrane helix</keyword>
<dbReference type="Proteomes" id="UP001501509">
    <property type="component" value="Unassembled WGS sequence"/>
</dbReference>
<keyword evidence="9 10" id="KW-0472">Membrane</keyword>
<accession>A0ABP6BL79</accession>
<feature type="transmembrane region" description="Helical" evidence="10">
    <location>
        <begin position="377"/>
        <end position="399"/>
    </location>
</feature>
<dbReference type="PANTHER" id="PTHR12468:SF2">
    <property type="entry name" value="GPI MANNOSYLTRANSFERASE 2"/>
    <property type="match status" value="1"/>
</dbReference>
<gene>
    <name evidence="11" type="ORF">GCM10010411_05800</name>
</gene>
<evidence type="ECO:0000256" key="4">
    <source>
        <dbReference type="ARBA" id="ARBA00022676"/>
    </source>
</evidence>